<dbReference type="Gene3D" id="1.10.443.10">
    <property type="entry name" value="Intergrase catalytic core"/>
    <property type="match status" value="1"/>
</dbReference>
<dbReference type="SUPFAM" id="SSF56349">
    <property type="entry name" value="DNA breaking-rejoining enzymes"/>
    <property type="match status" value="1"/>
</dbReference>
<comment type="caution">
    <text evidence="2">The sequence shown here is derived from an EMBL/GenBank/DDBJ whole genome shotgun (WGS) entry which is preliminary data.</text>
</comment>
<protein>
    <recommendedName>
        <fullName evidence="4">Site-specific recombinase XerD</fullName>
    </recommendedName>
</protein>
<dbReference type="GO" id="GO:0003677">
    <property type="term" value="F:DNA binding"/>
    <property type="evidence" value="ECO:0007669"/>
    <property type="project" value="InterPro"/>
</dbReference>
<keyword evidence="1" id="KW-0233">DNA recombination</keyword>
<dbReference type="InterPro" id="IPR013762">
    <property type="entry name" value="Integrase-like_cat_sf"/>
</dbReference>
<proteinExistence type="predicted"/>
<dbReference type="GO" id="GO:0015074">
    <property type="term" value="P:DNA integration"/>
    <property type="evidence" value="ECO:0007669"/>
    <property type="project" value="InterPro"/>
</dbReference>
<sequence length="354" mass="40425">MRKIRKVTTGSGTYFVYDLVVDSSGKRKRVYGKSIDEVKKKIEAAEQERKHSLSYQKPNNTNLREYIMFYFKSVVGTIHATRLNRLINIVDNAVSRTPLNRDVQSITREEIAEFYVKLSHKYSFKDVIDIIDVLRKTFALAAESGLEVVDISDIASPQKEDVIPYASGYIMAEKELVQLRNYCIQENCVMYGINELVLIFCLFTGLRFQKAKTIHSYDVNLEKKIIVVDDKPFPLTEECCQWLEQMRESKILEMPSAQECTDSSIGITRYTNLLFVNKLGNSPTVNSLKGTLTAITNRLGMPLGIISKTIHQAVIISELEKGVSEKELAKRYGYKTERAISNIRAAYILQNKFL</sequence>
<evidence type="ECO:0000313" key="3">
    <source>
        <dbReference type="Proteomes" id="UP000283295"/>
    </source>
</evidence>
<dbReference type="Proteomes" id="UP000283295">
    <property type="component" value="Unassembled WGS sequence"/>
</dbReference>
<gene>
    <name evidence="2" type="ORF">DWX94_04065</name>
</gene>
<reference evidence="2 3" key="1">
    <citation type="submission" date="2018-08" db="EMBL/GenBank/DDBJ databases">
        <title>A genome reference for cultivated species of the human gut microbiota.</title>
        <authorList>
            <person name="Zou Y."/>
            <person name="Xue W."/>
            <person name="Luo G."/>
        </authorList>
    </citation>
    <scope>NUCLEOTIDE SEQUENCE [LARGE SCALE GENOMIC DNA]</scope>
    <source>
        <strain evidence="2 3">AF22-21</strain>
    </source>
</reference>
<dbReference type="InterPro" id="IPR011010">
    <property type="entry name" value="DNA_brk_join_enz"/>
</dbReference>
<evidence type="ECO:0008006" key="4">
    <source>
        <dbReference type="Google" id="ProtNLM"/>
    </source>
</evidence>
<dbReference type="AlphaFoldDB" id="A0A3R5ZPQ5"/>
<dbReference type="GO" id="GO:0006310">
    <property type="term" value="P:DNA recombination"/>
    <property type="evidence" value="ECO:0007669"/>
    <property type="project" value="UniProtKB-KW"/>
</dbReference>
<dbReference type="EMBL" id="QRVK01000006">
    <property type="protein sequence ID" value="RGS43499.1"/>
    <property type="molecule type" value="Genomic_DNA"/>
</dbReference>
<organism evidence="2 3">
    <name type="scientific">Coprococcus eutactus</name>
    <dbReference type="NCBI Taxonomy" id="33043"/>
    <lineage>
        <taxon>Bacteria</taxon>
        <taxon>Bacillati</taxon>
        <taxon>Bacillota</taxon>
        <taxon>Clostridia</taxon>
        <taxon>Lachnospirales</taxon>
        <taxon>Lachnospiraceae</taxon>
        <taxon>Coprococcus</taxon>
    </lineage>
</organism>
<accession>A0A3R5ZPQ5</accession>
<evidence type="ECO:0000313" key="2">
    <source>
        <dbReference type="EMBL" id="RGS43499.1"/>
    </source>
</evidence>
<name>A0A3R5ZPQ5_9FIRM</name>
<evidence type="ECO:0000256" key="1">
    <source>
        <dbReference type="ARBA" id="ARBA00023172"/>
    </source>
</evidence>